<dbReference type="InterPro" id="IPR025178">
    <property type="entry name" value="Lnb_N"/>
</dbReference>
<keyword evidence="2" id="KW-0732">Signal</keyword>
<reference evidence="5 6" key="1">
    <citation type="submission" date="2020-05" db="EMBL/GenBank/DDBJ databases">
        <title>Distinct polysaccharide utilization as determinants for interspecies competition between intestinal Prevotella spp.</title>
        <authorList>
            <person name="Galvez E.J.C."/>
            <person name="Iljazovic A."/>
            <person name="Strowig T."/>
        </authorList>
    </citation>
    <scope>NUCLEOTIDE SEQUENCE [LARGE SCALE GENOMIC DNA]</scope>
    <source>
        <strain evidence="5 6">PCHR</strain>
    </source>
</reference>
<feature type="chain" id="PRO_5045736006" evidence="2">
    <location>
        <begin position="24"/>
        <end position="404"/>
    </location>
</feature>
<keyword evidence="1" id="KW-0812">Transmembrane</keyword>
<feature type="transmembrane region" description="Helical" evidence="1">
    <location>
        <begin position="301"/>
        <end position="323"/>
    </location>
</feature>
<feature type="domain" description="Lnb-like transmembrane" evidence="4">
    <location>
        <begin position="269"/>
        <end position="399"/>
    </location>
</feature>
<dbReference type="Pfam" id="PF25221">
    <property type="entry name" value="5TMH_Lnb"/>
    <property type="match status" value="1"/>
</dbReference>
<dbReference type="RefSeq" id="WP_172344910.1">
    <property type="nucleotide sequence ID" value="NZ_CASYYZ010000086.1"/>
</dbReference>
<dbReference type="EMBL" id="JABKKJ010000012">
    <property type="protein sequence ID" value="NPE25444.1"/>
    <property type="molecule type" value="Genomic_DNA"/>
</dbReference>
<feature type="transmembrane region" description="Helical" evidence="1">
    <location>
        <begin position="329"/>
        <end position="347"/>
    </location>
</feature>
<organism evidence="5 6">
    <name type="scientific">Xylanibacter caecicola</name>
    <dbReference type="NCBI Taxonomy" id="2736294"/>
    <lineage>
        <taxon>Bacteria</taxon>
        <taxon>Pseudomonadati</taxon>
        <taxon>Bacteroidota</taxon>
        <taxon>Bacteroidia</taxon>
        <taxon>Bacteroidales</taxon>
        <taxon>Prevotellaceae</taxon>
        <taxon>Xylanibacter</taxon>
    </lineage>
</organism>
<name>A0ABX2B5R2_9BACT</name>
<feature type="signal peptide" evidence="2">
    <location>
        <begin position="1"/>
        <end position="23"/>
    </location>
</feature>
<evidence type="ECO:0000259" key="3">
    <source>
        <dbReference type="Pfam" id="PF13387"/>
    </source>
</evidence>
<accession>A0ABX2B5R2</accession>
<protein>
    <submittedName>
        <fullName evidence="5">DUF4105 domain-containing protein</fullName>
    </submittedName>
</protein>
<keyword evidence="1" id="KW-0472">Membrane</keyword>
<evidence type="ECO:0000313" key="5">
    <source>
        <dbReference type="EMBL" id="NPE25444.1"/>
    </source>
</evidence>
<dbReference type="Pfam" id="PF13387">
    <property type="entry name" value="Lnb_N"/>
    <property type="match status" value="1"/>
</dbReference>
<sequence>MEKIKRIYIVLTLLTLCRGLAFANNDNVVLNENNDSTKRISLLTCQPGDEVYSLYGHTAIRYQDSENDIDIAINYGMFSFDKPYFIIRFILGLTDYEMGIIPFDRFMQEYGFTRRGVFEQELNLSPEDKERFIAAVEKNYLPENRTYRYNYFYDNCTTRARDIIEQSVGGSRQITFVKETSEQKSMSYRDFIHLYNENHPWARLGNDLLLGLKADRPIDNRQKQFLPENLKDDFQKATVVGDDKKSGIPLVKTSGWIIGPFEKNVGDSFMIRPIHCALAILIISVMSVIIEIKTRKTMWGLDLFFMLTTGLAGIIIFVMLFSQHPTTTLNLQILLLNPITLFFVYRTTKHSRRKIKDKYWMYALVCIIVFLLGSFIQCYAEGMCVLALALLARCLSHIYNKQIV</sequence>
<keyword evidence="6" id="KW-1185">Reference proteome</keyword>
<feature type="transmembrane region" description="Helical" evidence="1">
    <location>
        <begin position="269"/>
        <end position="289"/>
    </location>
</feature>
<evidence type="ECO:0000256" key="2">
    <source>
        <dbReference type="SAM" id="SignalP"/>
    </source>
</evidence>
<proteinExistence type="predicted"/>
<dbReference type="Proteomes" id="UP000820977">
    <property type="component" value="Unassembled WGS sequence"/>
</dbReference>
<evidence type="ECO:0000259" key="4">
    <source>
        <dbReference type="Pfam" id="PF25221"/>
    </source>
</evidence>
<evidence type="ECO:0000313" key="6">
    <source>
        <dbReference type="Proteomes" id="UP000820977"/>
    </source>
</evidence>
<evidence type="ECO:0000256" key="1">
    <source>
        <dbReference type="SAM" id="Phobius"/>
    </source>
</evidence>
<keyword evidence="1" id="KW-1133">Transmembrane helix</keyword>
<feature type="domain" description="Lnb N-terminal periplasmic" evidence="3">
    <location>
        <begin position="35"/>
        <end position="171"/>
    </location>
</feature>
<feature type="transmembrane region" description="Helical" evidence="1">
    <location>
        <begin position="359"/>
        <end position="392"/>
    </location>
</feature>
<gene>
    <name evidence="5" type="ORF">HPS54_07965</name>
</gene>
<dbReference type="InterPro" id="IPR057436">
    <property type="entry name" value="5TMH_Lnb"/>
</dbReference>
<comment type="caution">
    <text evidence="5">The sequence shown here is derived from an EMBL/GenBank/DDBJ whole genome shotgun (WGS) entry which is preliminary data.</text>
</comment>